<accession>A0A0F5JNN8</accession>
<organism evidence="1 2">
    <name type="scientific">Parabacteroides gordonii MS-1 = DSM 23371</name>
    <dbReference type="NCBI Taxonomy" id="1203610"/>
    <lineage>
        <taxon>Bacteria</taxon>
        <taxon>Pseudomonadati</taxon>
        <taxon>Bacteroidota</taxon>
        <taxon>Bacteroidia</taxon>
        <taxon>Bacteroidales</taxon>
        <taxon>Tannerellaceae</taxon>
        <taxon>Parabacteroides</taxon>
    </lineage>
</organism>
<evidence type="ECO:0000313" key="1">
    <source>
        <dbReference type="EMBL" id="KKB59334.1"/>
    </source>
</evidence>
<reference evidence="1 2" key="1">
    <citation type="submission" date="2013-04" db="EMBL/GenBank/DDBJ databases">
        <title>The Genome Sequence of Parabacteroides gordonii DSM 23371.</title>
        <authorList>
            <consortium name="The Broad Institute Genomics Platform"/>
            <person name="Earl A."/>
            <person name="Ward D."/>
            <person name="Feldgarden M."/>
            <person name="Gevers D."/>
            <person name="Martens E."/>
            <person name="Sakamoto M."/>
            <person name="Benno Y."/>
            <person name="Suzuki N."/>
            <person name="Matsunaga N."/>
            <person name="Koshihara K."/>
            <person name="Seki M."/>
            <person name="Komiya H."/>
            <person name="Walker B."/>
            <person name="Young S."/>
            <person name="Zeng Q."/>
            <person name="Gargeya S."/>
            <person name="Fitzgerald M."/>
            <person name="Haas B."/>
            <person name="Abouelleil A."/>
            <person name="Allen A.W."/>
            <person name="Alvarado L."/>
            <person name="Arachchi H.M."/>
            <person name="Berlin A.M."/>
            <person name="Chapman S.B."/>
            <person name="Gainer-Dewar J."/>
            <person name="Goldberg J."/>
            <person name="Griggs A."/>
            <person name="Gujja S."/>
            <person name="Hansen M."/>
            <person name="Howarth C."/>
            <person name="Imamovic A."/>
            <person name="Ireland A."/>
            <person name="Larimer J."/>
            <person name="McCowan C."/>
            <person name="Murphy C."/>
            <person name="Pearson M."/>
            <person name="Poon T.W."/>
            <person name="Priest M."/>
            <person name="Roberts A."/>
            <person name="Saif S."/>
            <person name="Shea T."/>
            <person name="Sisk P."/>
            <person name="Sykes S."/>
            <person name="Wortman J."/>
            <person name="Nusbaum C."/>
            <person name="Birren B."/>
        </authorList>
    </citation>
    <scope>NUCLEOTIDE SEQUENCE [LARGE SCALE GENOMIC DNA]</scope>
    <source>
        <strain evidence="1 2">MS-1</strain>
    </source>
</reference>
<dbReference type="STRING" id="1203610.HMPREF1536_00877"/>
<dbReference type="RefSeq" id="WP_028726940.1">
    <property type="nucleotide sequence ID" value="NZ_AUAE01000011.1"/>
</dbReference>
<dbReference type="PATRIC" id="fig|1203610.3.peg.904"/>
<name>A0A0F5JNN8_9BACT</name>
<dbReference type="AlphaFoldDB" id="A0A0F5JNN8"/>
<comment type="caution">
    <text evidence="1">The sequence shown here is derived from an EMBL/GenBank/DDBJ whole genome shotgun (WGS) entry which is preliminary data.</text>
</comment>
<dbReference type="EMBL" id="AQHW01000005">
    <property type="protein sequence ID" value="KKB59334.1"/>
    <property type="molecule type" value="Genomic_DNA"/>
</dbReference>
<keyword evidence="2" id="KW-1185">Reference proteome</keyword>
<protein>
    <submittedName>
        <fullName evidence="1">Uncharacterized protein</fullName>
    </submittedName>
</protein>
<dbReference type="HOGENOM" id="CLU_1325295_0_0_10"/>
<gene>
    <name evidence="1" type="ORF">HMPREF1536_00877</name>
</gene>
<evidence type="ECO:0000313" key="2">
    <source>
        <dbReference type="Proteomes" id="UP000033035"/>
    </source>
</evidence>
<sequence>MIKRWFIVLGSILILLPVISCSTRDSSKKVTEKTLDVIDGISDALKDRGEETGEKAADGLGEVGKGVGKSLSKLLTKNADSIGKVAGEILGKGSAGLIEGLQNTLYSPVEFENGKQNFTKVSYLGVSTIDKNVVIFTDDVIEVDNQVEVVCYNADNKQTQVLQASFPYCSQTCEIILTLKELNLLKEAHRRVVSIRRIQEKSVQAAE</sequence>
<dbReference type="Proteomes" id="UP000033035">
    <property type="component" value="Unassembled WGS sequence"/>
</dbReference>
<proteinExistence type="predicted"/>